<dbReference type="AlphaFoldDB" id="A0A6N7Q241"/>
<name>A0A6N7Q241_9BACT</name>
<keyword evidence="2" id="KW-1185">Reference proteome</keyword>
<evidence type="ECO:0000313" key="1">
    <source>
        <dbReference type="EMBL" id="MRG97266.1"/>
    </source>
</evidence>
<organism evidence="1 2">
    <name type="scientific">Polyangium spumosum</name>
    <dbReference type="NCBI Taxonomy" id="889282"/>
    <lineage>
        <taxon>Bacteria</taxon>
        <taxon>Pseudomonadati</taxon>
        <taxon>Myxococcota</taxon>
        <taxon>Polyangia</taxon>
        <taxon>Polyangiales</taxon>
        <taxon>Polyangiaceae</taxon>
        <taxon>Polyangium</taxon>
    </lineage>
</organism>
<dbReference type="EMBL" id="WJIE01000016">
    <property type="protein sequence ID" value="MRG97266.1"/>
    <property type="molecule type" value="Genomic_DNA"/>
</dbReference>
<gene>
    <name evidence="1" type="ORF">GF068_35870</name>
</gene>
<sequence length="62" mass="6652">MALKNLGSLTSDERKAVINSLVPQLSDAERKELSLSGRVSGTTSIVETPEWSINFGCSVKEA</sequence>
<reference evidence="1 2" key="1">
    <citation type="submission" date="2019-10" db="EMBL/GenBank/DDBJ databases">
        <title>A soil myxobacterium in the family Polyangiaceae.</title>
        <authorList>
            <person name="Li Y."/>
            <person name="Wang J."/>
        </authorList>
    </citation>
    <scope>NUCLEOTIDE SEQUENCE [LARGE SCALE GENOMIC DNA]</scope>
    <source>
        <strain evidence="1 2">DSM 14734</strain>
    </source>
</reference>
<accession>A0A6N7Q241</accession>
<proteinExistence type="predicted"/>
<dbReference type="RefSeq" id="WP_153824050.1">
    <property type="nucleotide sequence ID" value="NZ_WJIE01000016.1"/>
</dbReference>
<protein>
    <submittedName>
        <fullName evidence="1">Uncharacterized protein</fullName>
    </submittedName>
</protein>
<dbReference type="Proteomes" id="UP000440224">
    <property type="component" value="Unassembled WGS sequence"/>
</dbReference>
<comment type="caution">
    <text evidence="1">The sequence shown here is derived from an EMBL/GenBank/DDBJ whole genome shotgun (WGS) entry which is preliminary data.</text>
</comment>
<evidence type="ECO:0000313" key="2">
    <source>
        <dbReference type="Proteomes" id="UP000440224"/>
    </source>
</evidence>